<evidence type="ECO:0000313" key="5">
    <source>
        <dbReference type="Proteomes" id="UP000641588"/>
    </source>
</evidence>
<comment type="caution">
    <text evidence="4">The sequence shown here is derived from an EMBL/GenBank/DDBJ whole genome shotgun (WGS) entry which is preliminary data.</text>
</comment>
<comment type="similarity">
    <text evidence="1">Belongs to the UDPGP type 1 family.</text>
</comment>
<dbReference type="AlphaFoldDB" id="A0A972GV32"/>
<dbReference type="Proteomes" id="UP000641588">
    <property type="component" value="Unassembled WGS sequence"/>
</dbReference>
<proteinExistence type="inferred from homology"/>
<dbReference type="SUPFAM" id="SSF53448">
    <property type="entry name" value="Nucleotide-diphospho-sugar transferases"/>
    <property type="match status" value="1"/>
</dbReference>
<sequence>MVSKWEQARALVVQYDQEQLLHFYPQLTAASQAKLVDSILKLDFNSINHMLNNRPSAPDPVGDVSAIQAWDWDAFDRQEQEEFTLKGWELLRQGKVGALVVAGGQGSRLGHQGPKGTFDIGLPSHKSLFQLQAERLINLSKRAGFTIPWYVMTSPDNHEDTLRFFTENHYFGYSQADCFFFEQGVMPAIDERGKILMAAEDEISLAPSGNGDCFAAMKRSGALDDLKKRGVEWLFYYNVDNVLIKVADPVFIGVAAHFNNPVATKVIEKVEPEEKVGVVCLKNGHPAVVEYTELPGSLMFEQDELGRLKYRLANLSIQLFRVDFIEQHAQTEIPYHIAHKKIPFMNSQGVLTAPDQPNAYKLERHHFDFFPLADDLTVLLMKRDAEFAPVKNKEGVDSPATARQMLFELHRSWLLAAGVPSEKLASREIEISPLVSYAGEGLDSDQGDYNE</sequence>
<reference evidence="4" key="1">
    <citation type="submission" date="2019-10" db="EMBL/GenBank/DDBJ databases">
        <title>Description of Paenibacillus glebae sp. nov.</title>
        <authorList>
            <person name="Carlier A."/>
            <person name="Qi S."/>
        </authorList>
    </citation>
    <scope>NUCLEOTIDE SEQUENCE</scope>
    <source>
        <strain evidence="4">LMG 31456</strain>
    </source>
</reference>
<keyword evidence="2" id="KW-0808">Transferase</keyword>
<protein>
    <submittedName>
        <fullName evidence="4">UDPGP type 1 family protein</fullName>
    </submittedName>
</protein>
<dbReference type="GO" id="GO:0003977">
    <property type="term" value="F:UDP-N-acetylglucosamine diphosphorylase activity"/>
    <property type="evidence" value="ECO:0007669"/>
    <property type="project" value="TreeGrafter"/>
</dbReference>
<dbReference type="EMBL" id="WHOD01000109">
    <property type="protein sequence ID" value="NOU97197.1"/>
    <property type="molecule type" value="Genomic_DNA"/>
</dbReference>
<accession>A0A972GV32</accession>
<dbReference type="PANTHER" id="PTHR11952">
    <property type="entry name" value="UDP- GLUCOSE PYROPHOSPHORYLASE"/>
    <property type="match status" value="1"/>
</dbReference>
<dbReference type="InterPro" id="IPR039741">
    <property type="entry name" value="UDP-sugar_pyrophosphorylase"/>
</dbReference>
<organism evidence="4 5">
    <name type="scientific">Paenibacillus foliorum</name>
    <dbReference type="NCBI Taxonomy" id="2654974"/>
    <lineage>
        <taxon>Bacteria</taxon>
        <taxon>Bacillati</taxon>
        <taxon>Bacillota</taxon>
        <taxon>Bacilli</taxon>
        <taxon>Bacillales</taxon>
        <taxon>Paenibacillaceae</taxon>
        <taxon>Paenibacillus</taxon>
    </lineage>
</organism>
<evidence type="ECO:0000256" key="2">
    <source>
        <dbReference type="ARBA" id="ARBA00022679"/>
    </source>
</evidence>
<dbReference type="InterPro" id="IPR029044">
    <property type="entry name" value="Nucleotide-diphossugar_trans"/>
</dbReference>
<dbReference type="Gene3D" id="3.90.550.10">
    <property type="entry name" value="Spore Coat Polysaccharide Biosynthesis Protein SpsA, Chain A"/>
    <property type="match status" value="1"/>
</dbReference>
<gene>
    <name evidence="4" type="ORF">GC093_28805</name>
</gene>
<keyword evidence="5" id="KW-1185">Reference proteome</keyword>
<evidence type="ECO:0000256" key="1">
    <source>
        <dbReference type="ARBA" id="ARBA00010401"/>
    </source>
</evidence>
<keyword evidence="3" id="KW-0548">Nucleotidyltransferase</keyword>
<evidence type="ECO:0000256" key="3">
    <source>
        <dbReference type="ARBA" id="ARBA00022695"/>
    </source>
</evidence>
<dbReference type="InterPro" id="IPR002618">
    <property type="entry name" value="UDPGP_fam"/>
</dbReference>
<evidence type="ECO:0000313" key="4">
    <source>
        <dbReference type="EMBL" id="NOU97197.1"/>
    </source>
</evidence>
<dbReference type="Pfam" id="PF01704">
    <property type="entry name" value="UDPGP"/>
    <property type="match status" value="1"/>
</dbReference>
<dbReference type="CDD" id="cd04193">
    <property type="entry name" value="UDPGlcNAc_PPase"/>
    <property type="match status" value="1"/>
</dbReference>
<dbReference type="PANTHER" id="PTHR11952:SF2">
    <property type="entry name" value="LD24639P"/>
    <property type="match status" value="1"/>
</dbReference>
<name>A0A972GV32_9BACL</name>
<dbReference type="GO" id="GO:0006048">
    <property type="term" value="P:UDP-N-acetylglucosamine biosynthetic process"/>
    <property type="evidence" value="ECO:0007669"/>
    <property type="project" value="TreeGrafter"/>
</dbReference>